<protein>
    <submittedName>
        <fullName evidence="1">Uncharacterized protein</fullName>
    </submittedName>
</protein>
<dbReference type="EMBL" id="LCLA01000001">
    <property type="protein sequence ID" value="KKU10911.1"/>
    <property type="molecule type" value="Genomic_DNA"/>
</dbReference>
<reference evidence="1 2" key="1">
    <citation type="journal article" date="2015" name="Nature">
        <title>rRNA introns, odd ribosomes, and small enigmatic genomes across a large radiation of phyla.</title>
        <authorList>
            <person name="Brown C.T."/>
            <person name="Hug L.A."/>
            <person name="Thomas B.C."/>
            <person name="Sharon I."/>
            <person name="Castelle C.J."/>
            <person name="Singh A."/>
            <person name="Wilkins M.J."/>
            <person name="Williams K.H."/>
            <person name="Banfield J.F."/>
        </authorList>
    </citation>
    <scope>NUCLEOTIDE SEQUENCE [LARGE SCALE GENOMIC DNA]</scope>
</reference>
<proteinExistence type="predicted"/>
<dbReference type="AlphaFoldDB" id="A0A0G1MRD6"/>
<name>A0A0G1MRD6_9BACT</name>
<gene>
    <name evidence="1" type="ORF">UX13_C0001G0002</name>
</gene>
<accession>A0A0G1MRD6</accession>
<sequence length="473" mass="53352">MAEIDEKRINEIFAGPRILTGRAETLGPAYQLLFDSLVLPDKAKGKNLSEKDILVVENAGTRVGNWLSSSENQNEATETVRGIINFFAEHENDILSESHDLLHIAELSTSYLDDKKRGVETSRETLLAGVAIHLLHDTGRRIEKKLTFGQLDLSGGPHHDILSFVAAKRLLDEISGSLAFPENIKEDLAVLIFTGLRRFGSTGDPEVLAATYEPDRRQLLGSPTVARDMLYMLTHSGMKDRTLSPRAMEEWPEGYVHYDSGGFFGQQRAMATGVFRDESIRIGRRLDAVYDSLATEAVTVILLGCGDDEQLKKKAFDTNFDVDLPEKSIKTESGPWWPKKPVPREILTKAQNEAAEMERAIPDKVNVSKESTRKLSEIFLQVYSTILDPSHLKLVQEDLSNLSEDERRRWVRIMYYAHLKNSGRYGSRIKAWEKQEEGGTFMAAILKPFIGILRQKRVQAEKLSEQFSEFLAR</sequence>
<dbReference type="Proteomes" id="UP000034329">
    <property type="component" value="Unassembled WGS sequence"/>
</dbReference>
<comment type="caution">
    <text evidence="1">The sequence shown here is derived from an EMBL/GenBank/DDBJ whole genome shotgun (WGS) entry which is preliminary data.</text>
</comment>
<organism evidence="1 2">
    <name type="scientific">Candidatus Woesebacteria bacterium GW2011_GWB1_45_5</name>
    <dbReference type="NCBI Taxonomy" id="1618581"/>
    <lineage>
        <taxon>Bacteria</taxon>
        <taxon>Candidatus Woeseibacteriota</taxon>
    </lineage>
</organism>
<evidence type="ECO:0000313" key="1">
    <source>
        <dbReference type="EMBL" id="KKU10911.1"/>
    </source>
</evidence>
<evidence type="ECO:0000313" key="2">
    <source>
        <dbReference type="Proteomes" id="UP000034329"/>
    </source>
</evidence>